<dbReference type="Gene3D" id="3.30.70.100">
    <property type="match status" value="2"/>
</dbReference>
<name>A0A437GW48_9SPHN</name>
<proteinExistence type="predicted"/>
<dbReference type="AlphaFoldDB" id="A0A437GW48"/>
<dbReference type="Proteomes" id="UP000283003">
    <property type="component" value="Unassembled WGS sequence"/>
</dbReference>
<comment type="caution">
    <text evidence="2">The sequence shown here is derived from an EMBL/GenBank/DDBJ whole genome shotgun (WGS) entry which is preliminary data.</text>
</comment>
<feature type="domain" description="EthD" evidence="1">
    <location>
        <begin position="80"/>
        <end position="161"/>
    </location>
</feature>
<evidence type="ECO:0000259" key="1">
    <source>
        <dbReference type="Pfam" id="PF07110"/>
    </source>
</evidence>
<reference evidence="2 3" key="1">
    <citation type="submission" date="2018-12" db="EMBL/GenBank/DDBJ databases">
        <title>Croceicoccus ponticola sp. nov., a lipolytic bacterium isolated from seawater.</title>
        <authorList>
            <person name="Yoon J.-H."/>
        </authorList>
    </citation>
    <scope>NUCLEOTIDE SEQUENCE [LARGE SCALE GENOMIC DNA]</scope>
    <source>
        <strain evidence="2 3">GM-16</strain>
    </source>
</reference>
<gene>
    <name evidence="2" type="ORF">EKN06_09925</name>
</gene>
<dbReference type="NCBIfam" id="TIGR02118">
    <property type="entry name" value="EthD family reductase"/>
    <property type="match status" value="1"/>
</dbReference>
<evidence type="ECO:0000313" key="2">
    <source>
        <dbReference type="EMBL" id="RVQ66348.1"/>
    </source>
</evidence>
<accession>A0A437GW48</accession>
<dbReference type="Pfam" id="PF07110">
    <property type="entry name" value="EthD"/>
    <property type="match status" value="1"/>
</dbReference>
<organism evidence="2 3">
    <name type="scientific">Croceicoccus ponticola</name>
    <dbReference type="NCBI Taxonomy" id="2217664"/>
    <lineage>
        <taxon>Bacteria</taxon>
        <taxon>Pseudomonadati</taxon>
        <taxon>Pseudomonadota</taxon>
        <taxon>Alphaproteobacteria</taxon>
        <taxon>Sphingomonadales</taxon>
        <taxon>Erythrobacteraceae</taxon>
        <taxon>Croceicoccus</taxon>
    </lineage>
</organism>
<dbReference type="EMBL" id="RXOL01000004">
    <property type="protein sequence ID" value="RVQ66348.1"/>
    <property type="molecule type" value="Genomic_DNA"/>
</dbReference>
<protein>
    <submittedName>
        <fullName evidence="2">EthD family reductase</fullName>
    </submittedName>
</protein>
<dbReference type="GO" id="GO:0016491">
    <property type="term" value="F:oxidoreductase activity"/>
    <property type="evidence" value="ECO:0007669"/>
    <property type="project" value="InterPro"/>
</dbReference>
<dbReference type="InterPro" id="IPR009799">
    <property type="entry name" value="EthD_dom"/>
</dbReference>
<keyword evidence="3" id="KW-1185">Reference proteome</keyword>
<evidence type="ECO:0000313" key="3">
    <source>
        <dbReference type="Proteomes" id="UP000283003"/>
    </source>
</evidence>
<sequence>MNMARGSYCSNAKSGSLFMRILASLIAASGLYLIASPSVVLAGEGTVAADVAKCAGISTSTASLGEKGQKVKVYAFIIKKPGLTDEQFHAHWRDPHGTLTATLPYFKRYVQNHGIGSLPTLPGLTPMPYLGIPTVWVDQLSDLEAAVADPLYAPLDRDVDELYIRDKAAWLFTTEYSRCVSPTNKAFAPIKAQVFIKQKPGTSDFEGHMAEFSKALGSLPGVIGLTAALPLQGSDAPLFDGVVEVSFEDQDHFEAAWTDDGPDGALAMLDTFADRDGSRGFLSREERVIWP</sequence>
<dbReference type="InterPro" id="IPR011008">
    <property type="entry name" value="Dimeric_a/b-barrel"/>
</dbReference>
<dbReference type="SUPFAM" id="SSF54909">
    <property type="entry name" value="Dimeric alpha+beta barrel"/>
    <property type="match status" value="2"/>
</dbReference>